<dbReference type="SMART" id="SM00093">
    <property type="entry name" value="SERPIN"/>
    <property type="match status" value="1"/>
</dbReference>
<dbReference type="InterPro" id="IPR036186">
    <property type="entry name" value="Serpin_sf"/>
</dbReference>
<reference evidence="4" key="1">
    <citation type="journal article" date="2019" name="Int. J. Syst. Evol. Microbiol.">
        <title>The Global Catalogue of Microorganisms (GCM) 10K type strain sequencing project: providing services to taxonomists for standard genome sequencing and annotation.</title>
        <authorList>
            <consortium name="The Broad Institute Genomics Platform"/>
            <consortium name="The Broad Institute Genome Sequencing Center for Infectious Disease"/>
            <person name="Wu L."/>
            <person name="Ma J."/>
        </authorList>
    </citation>
    <scope>NUCLEOTIDE SEQUENCE [LARGE SCALE GENOMIC DNA]</scope>
    <source>
        <strain evidence="4">CGMCC 4.7132</strain>
    </source>
</reference>
<accession>A0ABV9CBB5</accession>
<comment type="similarity">
    <text evidence="1">Belongs to the serpin family.</text>
</comment>
<dbReference type="PANTHER" id="PTHR11461:SF211">
    <property type="entry name" value="GH10112P-RELATED"/>
    <property type="match status" value="1"/>
</dbReference>
<organism evidence="3 4">
    <name type="scientific">Sphaerisporangium dianthi</name>
    <dbReference type="NCBI Taxonomy" id="1436120"/>
    <lineage>
        <taxon>Bacteria</taxon>
        <taxon>Bacillati</taxon>
        <taxon>Actinomycetota</taxon>
        <taxon>Actinomycetes</taxon>
        <taxon>Streptosporangiales</taxon>
        <taxon>Streptosporangiaceae</taxon>
        <taxon>Sphaerisporangium</taxon>
    </lineage>
</organism>
<dbReference type="Gene3D" id="3.30.497.10">
    <property type="entry name" value="Antithrombin, subunit I, domain 2"/>
    <property type="match status" value="1"/>
</dbReference>
<proteinExistence type="inferred from homology"/>
<protein>
    <submittedName>
        <fullName evidence="3">Serpin family protein</fullName>
    </submittedName>
</protein>
<dbReference type="CDD" id="cd19590">
    <property type="entry name" value="serpin_thermopin-like"/>
    <property type="match status" value="1"/>
</dbReference>
<dbReference type="PANTHER" id="PTHR11461">
    <property type="entry name" value="SERINE PROTEASE INHIBITOR, SERPIN"/>
    <property type="match status" value="1"/>
</dbReference>
<dbReference type="Pfam" id="PF00079">
    <property type="entry name" value="Serpin"/>
    <property type="match status" value="1"/>
</dbReference>
<evidence type="ECO:0000313" key="3">
    <source>
        <dbReference type="EMBL" id="MFC4530116.1"/>
    </source>
</evidence>
<dbReference type="Proteomes" id="UP001596004">
    <property type="component" value="Unassembled WGS sequence"/>
</dbReference>
<evidence type="ECO:0000313" key="4">
    <source>
        <dbReference type="Proteomes" id="UP001596004"/>
    </source>
</evidence>
<comment type="caution">
    <text evidence="3">The sequence shown here is derived from an EMBL/GenBank/DDBJ whole genome shotgun (WGS) entry which is preliminary data.</text>
</comment>
<dbReference type="InterPro" id="IPR000215">
    <property type="entry name" value="Serpin_fam"/>
</dbReference>
<keyword evidence="4" id="KW-1185">Reference proteome</keyword>
<dbReference type="InterPro" id="IPR042185">
    <property type="entry name" value="Serpin_sf_2"/>
</dbReference>
<dbReference type="Gene3D" id="2.30.39.10">
    <property type="entry name" value="Alpha-1-antitrypsin, domain 1"/>
    <property type="match status" value="1"/>
</dbReference>
<dbReference type="InterPro" id="IPR006311">
    <property type="entry name" value="TAT_signal"/>
</dbReference>
<dbReference type="PROSITE" id="PS51318">
    <property type="entry name" value="TAT"/>
    <property type="match status" value="1"/>
</dbReference>
<dbReference type="RefSeq" id="WP_380837523.1">
    <property type="nucleotide sequence ID" value="NZ_JBHSFP010000002.1"/>
</dbReference>
<evidence type="ECO:0000256" key="1">
    <source>
        <dbReference type="RuleBase" id="RU000411"/>
    </source>
</evidence>
<name>A0ABV9CBB5_9ACTN</name>
<feature type="domain" description="Serpin" evidence="2">
    <location>
        <begin position="63"/>
        <end position="426"/>
    </location>
</feature>
<sequence length="430" mass="44546">MPIDGSGRLRRREFLVAALTAAVATGCGGGDAHVLTARGVSREAPAKDAPVGEVVQGLTAFGHALYTAGGDAARNTVLSPLSIACAFAMARAGAAGAAAPALDRVFGFPAAGPHTAFNALTRQIVTVEGPPPPPDRRAERDAREQSADPVVGIANGLFVQQGLAVGQEFLRVLAAQYGAGAATVDFGGDAAAAINAWVDQQTAGRVDRLFDRLDQATRLVIANAVYLKADWKRPFAEIPAEEGAVFTRAGGSTVRTDLMRLDAELMYADGPGWQAVELPYAKSDLVMWVLVPRAGGSPAGLLTPESLGRAAAGLRPRGVGLALPPWDFATGLDLAAPLRRLGLGVVFDRPDFSGIAEGARIGRAVHRANISVDKWGTEAAAATGLAIPTSALADRLVEVRADRPFAFAIVHRPTSAPLFIGHVADPTATP</sequence>
<evidence type="ECO:0000259" key="2">
    <source>
        <dbReference type="SMART" id="SM00093"/>
    </source>
</evidence>
<dbReference type="InterPro" id="IPR023796">
    <property type="entry name" value="Serpin_dom"/>
</dbReference>
<dbReference type="EMBL" id="JBHSFP010000002">
    <property type="protein sequence ID" value="MFC4530116.1"/>
    <property type="molecule type" value="Genomic_DNA"/>
</dbReference>
<dbReference type="SUPFAM" id="SSF56574">
    <property type="entry name" value="Serpins"/>
    <property type="match status" value="1"/>
</dbReference>
<dbReference type="InterPro" id="IPR042178">
    <property type="entry name" value="Serpin_sf_1"/>
</dbReference>
<gene>
    <name evidence="3" type="ORF">ACFO60_05015</name>
</gene>